<dbReference type="AlphaFoldDB" id="A0A4C1ZMZ4"/>
<comment type="caution">
    <text evidence="1">The sequence shown here is derived from an EMBL/GenBank/DDBJ whole genome shotgun (WGS) entry which is preliminary data.</text>
</comment>
<sequence>MLLFDIIELIRSRSKEINRGTLQGRHTIHPIRLRWHDLRSPYTLSDDGLTMELENEKFNPSMARTTSLVSMERSVVLLLRLGCGREGTR</sequence>
<organism evidence="1 2">
    <name type="scientific">Eumeta variegata</name>
    <name type="common">Bagworm moth</name>
    <name type="synonym">Eumeta japonica</name>
    <dbReference type="NCBI Taxonomy" id="151549"/>
    <lineage>
        <taxon>Eukaryota</taxon>
        <taxon>Metazoa</taxon>
        <taxon>Ecdysozoa</taxon>
        <taxon>Arthropoda</taxon>
        <taxon>Hexapoda</taxon>
        <taxon>Insecta</taxon>
        <taxon>Pterygota</taxon>
        <taxon>Neoptera</taxon>
        <taxon>Endopterygota</taxon>
        <taxon>Lepidoptera</taxon>
        <taxon>Glossata</taxon>
        <taxon>Ditrysia</taxon>
        <taxon>Tineoidea</taxon>
        <taxon>Psychidae</taxon>
        <taxon>Oiketicinae</taxon>
        <taxon>Eumeta</taxon>
    </lineage>
</organism>
<proteinExistence type="predicted"/>
<evidence type="ECO:0000313" key="2">
    <source>
        <dbReference type="Proteomes" id="UP000299102"/>
    </source>
</evidence>
<gene>
    <name evidence="1" type="ORF">EVAR_67934_1</name>
</gene>
<accession>A0A4C1ZMZ4</accession>
<reference evidence="1 2" key="1">
    <citation type="journal article" date="2019" name="Commun. Biol.">
        <title>The bagworm genome reveals a unique fibroin gene that provides high tensile strength.</title>
        <authorList>
            <person name="Kono N."/>
            <person name="Nakamura H."/>
            <person name="Ohtoshi R."/>
            <person name="Tomita M."/>
            <person name="Numata K."/>
            <person name="Arakawa K."/>
        </authorList>
    </citation>
    <scope>NUCLEOTIDE SEQUENCE [LARGE SCALE GENOMIC DNA]</scope>
</reference>
<keyword evidence="2" id="KW-1185">Reference proteome</keyword>
<name>A0A4C1ZMZ4_EUMVA</name>
<dbReference type="Proteomes" id="UP000299102">
    <property type="component" value="Unassembled WGS sequence"/>
</dbReference>
<evidence type="ECO:0000313" key="1">
    <source>
        <dbReference type="EMBL" id="GBP89138.1"/>
    </source>
</evidence>
<dbReference type="EMBL" id="BGZK01001977">
    <property type="protein sequence ID" value="GBP89138.1"/>
    <property type="molecule type" value="Genomic_DNA"/>
</dbReference>
<protein>
    <submittedName>
        <fullName evidence="1">Uncharacterized protein</fullName>
    </submittedName>
</protein>